<feature type="transmembrane region" description="Helical" evidence="1">
    <location>
        <begin position="20"/>
        <end position="46"/>
    </location>
</feature>
<proteinExistence type="predicted"/>
<feature type="non-terminal residue" evidence="2">
    <location>
        <position position="53"/>
    </location>
</feature>
<evidence type="ECO:0000256" key="1">
    <source>
        <dbReference type="SAM" id="Phobius"/>
    </source>
</evidence>
<accession>A0A8T2XSW8</accession>
<comment type="caution">
    <text evidence="2">The sequence shown here is derived from an EMBL/GenBank/DDBJ whole genome shotgun (WGS) entry which is preliminary data.</text>
</comment>
<evidence type="ECO:0000313" key="3">
    <source>
        <dbReference type="Proteomes" id="UP000807159"/>
    </source>
</evidence>
<dbReference type="EMBL" id="JACEGQ020000010">
    <property type="protein sequence ID" value="KAH8495077.1"/>
    <property type="molecule type" value="Genomic_DNA"/>
</dbReference>
<dbReference type="AlphaFoldDB" id="A0A8T2XSW8"/>
<name>A0A8T2XSW8_POPDE</name>
<keyword evidence="1" id="KW-0472">Membrane</keyword>
<feature type="non-terminal residue" evidence="2">
    <location>
        <position position="1"/>
    </location>
</feature>
<protein>
    <submittedName>
        <fullName evidence="2">Uncharacterized protein</fullName>
    </submittedName>
</protein>
<keyword evidence="3" id="KW-1185">Reference proteome</keyword>
<sequence>ETIPPALVALLWEACSLPGALLRFMAVITLCSIMFLHEGCFGLLFVDPVALLL</sequence>
<organism evidence="2 3">
    <name type="scientific">Populus deltoides</name>
    <name type="common">Eastern poplar</name>
    <name type="synonym">Eastern cottonwood</name>
    <dbReference type="NCBI Taxonomy" id="3696"/>
    <lineage>
        <taxon>Eukaryota</taxon>
        <taxon>Viridiplantae</taxon>
        <taxon>Streptophyta</taxon>
        <taxon>Embryophyta</taxon>
        <taxon>Tracheophyta</taxon>
        <taxon>Spermatophyta</taxon>
        <taxon>Magnoliopsida</taxon>
        <taxon>eudicotyledons</taxon>
        <taxon>Gunneridae</taxon>
        <taxon>Pentapetalae</taxon>
        <taxon>rosids</taxon>
        <taxon>fabids</taxon>
        <taxon>Malpighiales</taxon>
        <taxon>Salicaceae</taxon>
        <taxon>Saliceae</taxon>
        <taxon>Populus</taxon>
    </lineage>
</organism>
<reference evidence="2" key="1">
    <citation type="journal article" date="2021" name="J. Hered.">
        <title>Genome Assembly of Salicaceae Populus deltoides (Eastern Cottonwood) I-69 Based on Nanopore Sequencing and Hi-C Technologies.</title>
        <authorList>
            <person name="Bai S."/>
            <person name="Wu H."/>
            <person name="Zhang J."/>
            <person name="Pan Z."/>
            <person name="Zhao W."/>
            <person name="Li Z."/>
            <person name="Tong C."/>
        </authorList>
    </citation>
    <scope>NUCLEOTIDE SEQUENCE</scope>
    <source>
        <tissue evidence="2">Leaf</tissue>
    </source>
</reference>
<gene>
    <name evidence="2" type="ORF">H0E87_018310</name>
</gene>
<dbReference type="Proteomes" id="UP000807159">
    <property type="component" value="Chromosome 10"/>
</dbReference>
<keyword evidence="1" id="KW-0812">Transmembrane</keyword>
<evidence type="ECO:0000313" key="2">
    <source>
        <dbReference type="EMBL" id="KAH8495077.1"/>
    </source>
</evidence>
<keyword evidence="1" id="KW-1133">Transmembrane helix</keyword>